<accession>A0A5B1L9M2</accession>
<sequence>MLRVMVGLAVVVAILATVTTTLARHAAGPDDPDEVVVSARATDPLAVLHAWDRERSAAWARGDVAALRGLYLRGARAGERDVAMLRDWKNRGFRVRRMSMQVVAYDVRVRTPGRLVVLVTDRLADAVAVPVSGGPARSLPSDGLTTRRVAFRRTAGGWVVASVYARPLASTAATSGSAN</sequence>
<dbReference type="AlphaFoldDB" id="A0A5B1L9M2"/>
<evidence type="ECO:0000256" key="1">
    <source>
        <dbReference type="SAM" id="SignalP"/>
    </source>
</evidence>
<dbReference type="Proteomes" id="UP000325003">
    <property type="component" value="Unassembled WGS sequence"/>
</dbReference>
<organism evidence="2 3">
    <name type="scientific">Nocardioides humilatus</name>
    <dbReference type="NCBI Taxonomy" id="2607660"/>
    <lineage>
        <taxon>Bacteria</taxon>
        <taxon>Bacillati</taxon>
        <taxon>Actinomycetota</taxon>
        <taxon>Actinomycetes</taxon>
        <taxon>Propionibacteriales</taxon>
        <taxon>Nocardioidaceae</taxon>
        <taxon>Nocardioides</taxon>
    </lineage>
</organism>
<feature type="chain" id="PRO_5038405456" description="SnoaL-like domain-containing protein" evidence="1">
    <location>
        <begin position="24"/>
        <end position="179"/>
    </location>
</feature>
<evidence type="ECO:0008006" key="4">
    <source>
        <dbReference type="Google" id="ProtNLM"/>
    </source>
</evidence>
<evidence type="ECO:0000313" key="3">
    <source>
        <dbReference type="Proteomes" id="UP000325003"/>
    </source>
</evidence>
<proteinExistence type="predicted"/>
<gene>
    <name evidence="2" type="ORF">F0U44_17540</name>
</gene>
<name>A0A5B1L9M2_9ACTN</name>
<protein>
    <recommendedName>
        <fullName evidence="4">SnoaL-like domain-containing protein</fullName>
    </recommendedName>
</protein>
<keyword evidence="3" id="KW-1185">Reference proteome</keyword>
<comment type="caution">
    <text evidence="2">The sequence shown here is derived from an EMBL/GenBank/DDBJ whole genome shotgun (WGS) entry which is preliminary data.</text>
</comment>
<dbReference type="InterPro" id="IPR032710">
    <property type="entry name" value="NTF2-like_dom_sf"/>
</dbReference>
<dbReference type="EMBL" id="VUJV01000006">
    <property type="protein sequence ID" value="KAA1416984.1"/>
    <property type="molecule type" value="Genomic_DNA"/>
</dbReference>
<keyword evidence="1" id="KW-0732">Signal</keyword>
<dbReference type="RefSeq" id="WP_149729654.1">
    <property type="nucleotide sequence ID" value="NZ_VUJV01000006.1"/>
</dbReference>
<feature type="signal peptide" evidence="1">
    <location>
        <begin position="1"/>
        <end position="23"/>
    </location>
</feature>
<reference evidence="2 3" key="2">
    <citation type="submission" date="2019-09" db="EMBL/GenBank/DDBJ databases">
        <authorList>
            <person name="Jin C."/>
        </authorList>
    </citation>
    <scope>NUCLEOTIDE SEQUENCE [LARGE SCALE GENOMIC DNA]</scope>
    <source>
        <strain evidence="2 3">BN130099</strain>
    </source>
</reference>
<evidence type="ECO:0000313" key="2">
    <source>
        <dbReference type="EMBL" id="KAA1416984.1"/>
    </source>
</evidence>
<dbReference type="SUPFAM" id="SSF54427">
    <property type="entry name" value="NTF2-like"/>
    <property type="match status" value="1"/>
</dbReference>
<reference evidence="2 3" key="1">
    <citation type="submission" date="2019-09" db="EMBL/GenBank/DDBJ databases">
        <title>Nocardioides panacisoli sp. nov., isolated from the soil of a ginseng field.</title>
        <authorList>
            <person name="Cho C."/>
        </authorList>
    </citation>
    <scope>NUCLEOTIDE SEQUENCE [LARGE SCALE GENOMIC DNA]</scope>
    <source>
        <strain evidence="2 3">BN130099</strain>
    </source>
</reference>